<dbReference type="InterPro" id="IPR015421">
    <property type="entry name" value="PyrdxlP-dep_Trfase_major"/>
</dbReference>
<dbReference type="PANTHER" id="PTHR43092">
    <property type="entry name" value="L-CYSTEINE DESULFHYDRASE"/>
    <property type="match status" value="1"/>
</dbReference>
<dbReference type="InterPro" id="IPR000192">
    <property type="entry name" value="Aminotrans_V_dom"/>
</dbReference>
<dbReference type="EMBL" id="UINC01004573">
    <property type="protein sequence ID" value="SVA15326.1"/>
    <property type="molecule type" value="Genomic_DNA"/>
</dbReference>
<evidence type="ECO:0000313" key="3">
    <source>
        <dbReference type="EMBL" id="SVA15326.1"/>
    </source>
</evidence>
<dbReference type="Gene3D" id="3.40.640.10">
    <property type="entry name" value="Type I PLP-dependent aspartate aminotransferase-like (Major domain)"/>
    <property type="match status" value="1"/>
</dbReference>
<dbReference type="Pfam" id="PF00266">
    <property type="entry name" value="Aminotran_5"/>
    <property type="match status" value="1"/>
</dbReference>
<dbReference type="SUPFAM" id="SSF53383">
    <property type="entry name" value="PLP-dependent transferases"/>
    <property type="match status" value="1"/>
</dbReference>
<dbReference type="Gene3D" id="3.90.1150.10">
    <property type="entry name" value="Aspartate Aminotransferase, domain 1"/>
    <property type="match status" value="1"/>
</dbReference>
<feature type="domain" description="Aminotransferase class V" evidence="2">
    <location>
        <begin position="41"/>
        <end position="317"/>
    </location>
</feature>
<proteinExistence type="predicted"/>
<reference evidence="3" key="1">
    <citation type="submission" date="2018-05" db="EMBL/GenBank/DDBJ databases">
        <authorList>
            <person name="Lanie J.A."/>
            <person name="Ng W.-L."/>
            <person name="Kazmierczak K.M."/>
            <person name="Andrzejewski T.M."/>
            <person name="Davidsen T.M."/>
            <person name="Wayne K.J."/>
            <person name="Tettelin H."/>
            <person name="Glass J.I."/>
            <person name="Rusch D."/>
            <person name="Podicherti R."/>
            <person name="Tsui H.-C.T."/>
            <person name="Winkler M.E."/>
        </authorList>
    </citation>
    <scope>NUCLEOTIDE SEQUENCE</scope>
</reference>
<dbReference type="InterPro" id="IPR015424">
    <property type="entry name" value="PyrdxlP-dep_Trfase"/>
</dbReference>
<name>A0A381TGU1_9ZZZZ</name>
<gene>
    <name evidence="3" type="ORF">METZ01_LOCUS68180</name>
</gene>
<dbReference type="InterPro" id="IPR015422">
    <property type="entry name" value="PyrdxlP-dep_Trfase_small"/>
</dbReference>
<accession>A0A381TGU1</accession>
<evidence type="ECO:0000259" key="2">
    <source>
        <dbReference type="Pfam" id="PF00266"/>
    </source>
</evidence>
<sequence length="374" mass="42017">MNCGTFGPTPTPVANEAVRLSRLIELQGAFHPQTRQEIEFEGFERFRDSISSYMGASPDEVALTRNVSDGINIVASGFDWQPGDEIIITDEEHPSGSLPFMNLARRYGAVVRMIPFHTDSEALIKDLEILVNDKTKLVFMSHVSTVDGARLPAKEAGEFLKQKDVPYMLDGAHAIGQLPVDVKELGCDFYAGCCHKWLLAQQGTGFLYVDDAWIDRLETTWVGWGLTDDYDLVDLRYKPLSSARRFEYGTRNWATHVTALKAMEFHNSVGPDNIYSRSHDLAERLKRRLTDIPGIEVITPMERDKTTGIVALSTQGLGHPSPGDWLWENQRILTAHNPERQTMRLAAAFFLLEEEIDLLADCFSELSKNNKLGL</sequence>
<evidence type="ECO:0000256" key="1">
    <source>
        <dbReference type="ARBA" id="ARBA00022898"/>
    </source>
</evidence>
<organism evidence="3">
    <name type="scientific">marine metagenome</name>
    <dbReference type="NCBI Taxonomy" id="408172"/>
    <lineage>
        <taxon>unclassified sequences</taxon>
        <taxon>metagenomes</taxon>
        <taxon>ecological metagenomes</taxon>
    </lineage>
</organism>
<dbReference type="AlphaFoldDB" id="A0A381TGU1"/>
<protein>
    <recommendedName>
        <fullName evidence="2">Aminotransferase class V domain-containing protein</fullName>
    </recommendedName>
</protein>
<dbReference type="PANTHER" id="PTHR43092:SF6">
    <property type="entry name" value="BLR1280 PROTEIN"/>
    <property type="match status" value="1"/>
</dbReference>
<keyword evidence="1" id="KW-0663">Pyridoxal phosphate</keyword>